<evidence type="ECO:0000313" key="2">
    <source>
        <dbReference type="EMBL" id="AFH08000.1"/>
    </source>
</evidence>
<reference evidence="3 5" key="1">
    <citation type="journal article" date="2000" name="Science">
        <title>The genome sequence of Drosophila melanogaster.</title>
        <authorList>
            <person name="Adams M.D."/>
            <person name="Celniker S.E."/>
            <person name="Holt R.A."/>
            <person name="Evans C.A."/>
            <person name="Gocayne J.D."/>
            <person name="Amanatides P.G."/>
            <person name="Scherer S.E."/>
            <person name="Li P.W."/>
            <person name="Hoskins R.A."/>
            <person name="Galle R.F."/>
            <person name="George R.A."/>
            <person name="Lewis S.E."/>
            <person name="Richards S."/>
            <person name="Ashburner M."/>
            <person name="Henderson S.N."/>
            <person name="Sutton G.G."/>
            <person name="Wortman J.R."/>
            <person name="Yandell M.D."/>
            <person name="Zhang Q."/>
            <person name="Chen L.X."/>
            <person name="Brandon R.C."/>
            <person name="Rogers Y.H."/>
            <person name="Blazej R.G."/>
            <person name="Champe M."/>
            <person name="Pfeiffer B.D."/>
            <person name="Wan K.H."/>
            <person name="Doyle C."/>
            <person name="Baxter E.G."/>
            <person name="Helt G."/>
            <person name="Nelson C.R."/>
            <person name="Gabor G.L."/>
            <person name="Abril J.F."/>
            <person name="Agbayani A."/>
            <person name="An H.J."/>
            <person name="Andrews-Pfannkoch C."/>
            <person name="Baldwin D."/>
            <person name="Ballew R.M."/>
            <person name="Basu A."/>
            <person name="Baxendale J."/>
            <person name="Bayraktaroglu L."/>
            <person name="Beasley E.M."/>
            <person name="Beeson K.Y."/>
            <person name="Benos P.V."/>
            <person name="Berman B.P."/>
            <person name="Bhandari D."/>
            <person name="Bolshakov S."/>
            <person name="Borkova D."/>
            <person name="Botchan M.R."/>
            <person name="Bouck J."/>
            <person name="Brokstein P."/>
            <person name="Brottier P."/>
            <person name="Burtis K.C."/>
            <person name="Busam D.A."/>
            <person name="Butler H."/>
            <person name="Cadieu E."/>
            <person name="Center A."/>
            <person name="Chandra I."/>
            <person name="Cherry J.M."/>
            <person name="Cawley S."/>
            <person name="Dahlke C."/>
            <person name="Davenport L.B."/>
            <person name="Davies P."/>
            <person name="de Pablos B."/>
            <person name="Delcher A."/>
            <person name="Deng Z."/>
            <person name="Mays A.D."/>
            <person name="Dew I."/>
            <person name="Dietz S.M."/>
            <person name="Dodson K."/>
            <person name="Doup L.E."/>
            <person name="Downes M."/>
            <person name="Dugan-Rocha S."/>
            <person name="Dunkov B.C."/>
            <person name="Dunn P."/>
            <person name="Durbin K.J."/>
            <person name="Evangelista C.C."/>
            <person name="Ferraz C."/>
            <person name="Ferriera S."/>
            <person name="Fleischmann W."/>
            <person name="Fosler C."/>
            <person name="Gabrielian A.E."/>
            <person name="Garg N.S."/>
            <person name="Gelbart W.M."/>
            <person name="Glasser K."/>
            <person name="Glodek A."/>
            <person name="Gong F."/>
            <person name="Gorrell J.H."/>
            <person name="Gu Z."/>
            <person name="Guan P."/>
            <person name="Harris M."/>
            <person name="Harris N.L."/>
            <person name="Harvey D."/>
            <person name="Heiman T.J."/>
            <person name="Hernandez J.R."/>
            <person name="Houck J."/>
            <person name="Hostin D."/>
            <person name="Houston K.A."/>
            <person name="Howland T.J."/>
            <person name="Wei M.H."/>
            <person name="Ibegwam C."/>
            <person name="Jalali M."/>
            <person name="Kalush F."/>
            <person name="Karpen G.H."/>
            <person name="Ke Z."/>
            <person name="Kennison J.A."/>
            <person name="Ketchum K.A."/>
            <person name="Kimmel B.E."/>
            <person name="Kodira C.D."/>
            <person name="Kraft C."/>
            <person name="Kravitz S."/>
            <person name="Kulp D."/>
            <person name="Lai Z."/>
            <person name="Lasko P."/>
            <person name="Lei Y."/>
            <person name="Levitsky A.A."/>
            <person name="Li J."/>
            <person name="Li Z."/>
            <person name="Liang Y."/>
            <person name="Lin X."/>
            <person name="Liu X."/>
            <person name="Mattei B."/>
            <person name="McIntosh T.C."/>
            <person name="McLeod M.P."/>
            <person name="McPherson D."/>
            <person name="Merkulov G."/>
            <person name="Milshina N.V."/>
            <person name="Mobarry C."/>
            <person name="Morris J."/>
            <person name="Moshrefi A."/>
            <person name="Mount S.M."/>
            <person name="Moy M."/>
            <person name="Murphy B."/>
            <person name="Murphy L."/>
            <person name="Muzny D.M."/>
            <person name="Nelson D.L."/>
            <person name="Nelson D.R."/>
            <person name="Nelson K.A."/>
            <person name="Nixon K."/>
            <person name="Nusskern D.R."/>
            <person name="Pacleb J.M."/>
            <person name="Palazzolo M."/>
            <person name="Pittman G.S."/>
            <person name="Pan S."/>
            <person name="Pollard J."/>
            <person name="Puri V."/>
            <person name="Reese M.G."/>
            <person name="Reinert K."/>
            <person name="Remington K."/>
            <person name="Saunders R.D."/>
            <person name="Scheeler F."/>
            <person name="Shen H."/>
            <person name="Shue B.C."/>
            <person name="Siden-Kiamos I."/>
            <person name="Simpson M."/>
            <person name="Skupski M.P."/>
            <person name="Smith T."/>
            <person name="Spier E."/>
            <person name="Spradling A.C."/>
            <person name="Stapleton M."/>
            <person name="Strong R."/>
            <person name="Sun E."/>
            <person name="Svirskas R."/>
            <person name="Tector C."/>
            <person name="Turner R."/>
            <person name="Venter E."/>
            <person name="Wang A.H."/>
            <person name="Wang X."/>
            <person name="Wang Z.Y."/>
            <person name="Wassarman D.A."/>
            <person name="Weinstock G.M."/>
            <person name="Weissenbach J."/>
            <person name="Williams S.M."/>
            <person name="WoodageT"/>
            <person name="Worley K.C."/>
            <person name="Wu D."/>
            <person name="Yang S."/>
            <person name="Yao Q.A."/>
            <person name="Ye J."/>
            <person name="Yeh R.F."/>
            <person name="Zaveri J.S."/>
            <person name="Zhan M."/>
            <person name="Zhang G."/>
            <person name="Zhao Q."/>
            <person name="Zheng L."/>
            <person name="Zheng X.H."/>
            <person name="Zhong F.N."/>
            <person name="Zhong W."/>
            <person name="Zhou X."/>
            <person name="Zhu S."/>
            <person name="Zhu X."/>
            <person name="Smith H.O."/>
            <person name="Gibbs R.A."/>
            <person name="Myers E.W."/>
            <person name="Rubin G.M."/>
            <person name="Venter J.C."/>
        </authorList>
    </citation>
    <scope>NUCLEOTIDE SEQUENCE [LARGE SCALE GENOMIC DNA]</scope>
    <source>
        <strain evidence="5">Berkeley</strain>
    </source>
</reference>
<reference evidence="3" key="13">
    <citation type="submission" date="2020-04" db="EMBL/GenBank/DDBJ databases">
        <authorList>
            <consortium name="FlyBase"/>
        </authorList>
    </citation>
    <scope>NUCLEOTIDE SEQUENCE</scope>
</reference>
<reference evidence="3 5" key="5">
    <citation type="journal article" date="2002" name="Genome Biol.">
        <title>Heterochromatic sequences in a Drosophila whole-genome shotgun assembly.</title>
        <authorList>
            <person name="Hoskins R.A."/>
            <person name="Smith C.D."/>
            <person name="Carlson J.W."/>
            <person name="Carvalho A.B."/>
            <person name="Halpern A."/>
            <person name="Kaminker J.S."/>
            <person name="Kennedy C."/>
            <person name="Mungall C.J."/>
            <person name="Sullivan B.A."/>
            <person name="Sutton G.G."/>
            <person name="Yasuhara J.C."/>
            <person name="Wakimoto B.T."/>
            <person name="Myers E.W."/>
            <person name="Celniker S.E."/>
            <person name="Rubin G.M."/>
            <person name="Karpen G.H."/>
        </authorList>
    </citation>
    <scope>NUCLEOTIDE SEQUENCE [LARGE SCALE GENOMIC DNA]</scope>
    <source>
        <strain evidence="5">Berkeley</strain>
    </source>
</reference>
<dbReference type="AGR" id="FB:FBgn0262837"/>
<reference evidence="3" key="12">
    <citation type="journal article" date="2015" name="Genome Res.">
        <title>The Release 6 reference sequence of the Drosophila melanogaster genome.</title>
        <authorList>
            <person name="Hoskins R.A."/>
            <person name="Carlson J.W."/>
            <person name="Wan K.H."/>
            <person name="Park S."/>
            <person name="Mendez I."/>
            <person name="Galle S.E."/>
            <person name="Booth B.W."/>
            <person name="Pfeiffer B.D."/>
            <person name="George R.A."/>
            <person name="Svirskas R."/>
            <person name="Krzywinski M."/>
            <person name="Schein J."/>
            <person name="Accardo M.C."/>
            <person name="Damia E."/>
            <person name="Messina G."/>
            <person name="Mendez-Lago M."/>
            <person name="de Pablos B."/>
            <person name="Demakova O.V."/>
            <person name="Andreyeva E.N."/>
            <person name="Boldyreva L.V."/>
            <person name="Marra M."/>
            <person name="Carvalho A.B."/>
            <person name="Dimitri P."/>
            <person name="Villasante A."/>
            <person name="Zhimulev I.F."/>
            <person name="Rubin G.M."/>
            <person name="Karpen G.H."/>
            <person name="Celniker S.E."/>
        </authorList>
    </citation>
    <scope>NUCLEOTIDE SEQUENCE</scope>
</reference>
<gene>
    <name evidence="3" type="primary">MIP03715</name>
    <name evidence="3" type="synonym">Dmel\CG43201</name>
    <name evidence="3 4" type="ORF">CG43201</name>
    <name evidence="3" type="ORF">Dmel_CG43201</name>
</gene>
<reference evidence="3" key="14">
    <citation type="submission" date="2020-05" db="EMBL/GenBank/DDBJ databases">
        <title>Drosophila melanogaster release 4 sequence.</title>
        <authorList>
            <consortium name="Berkeley Drosophila Genome Project"/>
            <person name="Celniker S."/>
            <person name="Carlson J."/>
            <person name="Wan K."/>
            <person name="Pfeiffer B."/>
            <person name="Frise E."/>
            <person name="George R."/>
            <person name="Hoskins R."/>
            <person name="Stapleton M."/>
            <person name="Pacleb J."/>
            <person name="Park S."/>
            <person name="Svirskas R."/>
            <person name="Smith E."/>
            <person name="Yu C."/>
            <person name="Rubin G."/>
        </authorList>
    </citation>
    <scope>NUCLEOTIDE SEQUENCE</scope>
</reference>
<dbReference type="Bgee" id="FBgn0262837">
    <property type="expression patterns" value="Expressed in seminal fluid secreting gland and 4 other cell types or tissues"/>
</dbReference>
<reference evidence="3" key="11">
    <citation type="journal article" date="2015" name="G3 (Bethesda)">
        <title>Gene Model Annotations for Drosophila melanogaster: The Rule-Benders.</title>
        <authorList>
            <consortium name="FlyBase Consortium"/>
            <person name="Crosby M.A."/>
            <person name="Gramates L.S."/>
            <person name="Dos Santos G."/>
            <person name="Matthews B.B."/>
            <person name="St Pierre S.E."/>
            <person name="Zhou P."/>
            <person name="Schroeder A.J."/>
            <person name="Falls K."/>
            <person name="Emmert D.B."/>
            <person name="Russo S.M."/>
            <person name="Gelbart W.M."/>
            <person name="null"/>
        </authorList>
    </citation>
    <scope>NUCLEOTIDE SEQUENCE</scope>
</reference>
<accession>A0A0B4LG22</accession>
<reference evidence="3" key="7">
    <citation type="submission" date="2006-08" db="EMBL/GenBank/DDBJ databases">
        <authorList>
            <person name="Celniker S."/>
            <person name="Carlson J."/>
            <person name="Wan K."/>
            <person name="Frise E."/>
            <person name="Hoskins R."/>
            <person name="Park S."/>
            <person name="Svirskas R."/>
            <person name="Rubin G."/>
        </authorList>
    </citation>
    <scope>NUCLEOTIDE SEQUENCE</scope>
</reference>
<dbReference type="RefSeq" id="NP_001246245.1">
    <property type="nucleotide sequence ID" value="NM_001259316.3"/>
</dbReference>
<protein>
    <submittedName>
        <fullName evidence="2">Uncharacterized protein, isoform A</fullName>
    </submittedName>
    <submittedName>
        <fullName evidence="3">Uncharacterized protein, isoform B</fullName>
    </submittedName>
</protein>
<keyword evidence="5" id="KW-1185">Reference proteome</keyword>
<dbReference type="Proteomes" id="UP000000803">
    <property type="component" value="Chromosome 2R"/>
</dbReference>
<dbReference type="GeneID" id="12798392"/>
<evidence type="ECO:0000313" key="3">
    <source>
        <dbReference type="EMBL" id="AHN56084.1"/>
    </source>
</evidence>
<keyword evidence="1" id="KW-0812">Transmembrane</keyword>
<proteinExistence type="predicted"/>
<feature type="transmembrane region" description="Helical" evidence="1">
    <location>
        <begin position="6"/>
        <end position="22"/>
    </location>
</feature>
<keyword evidence="1" id="KW-1133">Transmembrane helix</keyword>
<dbReference type="PaxDb" id="7227-FBpp0297214"/>
<dbReference type="RefSeq" id="NP_001286286.1">
    <property type="nucleotide sequence ID" value="NM_001299357.2"/>
</dbReference>
<dbReference type="EMBL" id="AE013599">
    <property type="protein sequence ID" value="AFH08000.1"/>
    <property type="molecule type" value="Genomic_DNA"/>
</dbReference>
<keyword evidence="1" id="KW-0472">Membrane</keyword>
<reference evidence="3 5" key="9">
    <citation type="journal article" date="2007" name="Science">
        <title>Sequence finishing and mapping of Drosophila melanogaster heterochromatin.</title>
        <authorList>
            <person name="Hoskins R.A."/>
            <person name="Carlson J.W."/>
            <person name="Kennedy C."/>
            <person name="Acevedo D."/>
            <person name="Evans-Holm M."/>
            <person name="Frise E."/>
            <person name="Wan K.H."/>
            <person name="Park S."/>
            <person name="Mendez-Lago M."/>
            <person name="Rossi F."/>
            <person name="Villasante A."/>
            <person name="Dimitri P."/>
            <person name="Karpen G.H."/>
            <person name="Celniker S.E."/>
        </authorList>
    </citation>
    <scope>NUCLEOTIDE SEQUENCE [LARGE SCALE GENOMIC DNA]</scope>
    <source>
        <strain evidence="5">Berkeley</strain>
    </source>
</reference>
<reference evidence="3 5" key="2">
    <citation type="journal article" date="2002" name="Genome Biol.">
        <title>Finishing a whole-genome shotgun: release 3 of the Drosophila melanogaster euchromatic genome sequence.</title>
        <authorList>
            <person name="Celniker S.E."/>
            <person name="Wheeler D.A."/>
            <person name="Kronmiller B."/>
            <person name="Carlson J.W."/>
            <person name="Halpern A."/>
            <person name="Patel S."/>
            <person name="Adams M."/>
            <person name="Champe M."/>
            <person name="Dugan S.P."/>
            <person name="Frise E."/>
            <person name="Hodgson A."/>
            <person name="George R.A."/>
            <person name="Hoskins R.A."/>
            <person name="Laverty T."/>
            <person name="Muzny D.M."/>
            <person name="Nelson C.R."/>
            <person name="Pacleb J.M."/>
            <person name="Park S."/>
            <person name="Pfeiffer B.D."/>
            <person name="Richards S."/>
            <person name="Sodergren E.J."/>
            <person name="Svirskas R."/>
            <person name="Tabor P.E."/>
            <person name="Wan K."/>
            <person name="Stapleton M."/>
            <person name="Sutton G.G."/>
            <person name="Venter C."/>
            <person name="Weinstock G."/>
            <person name="Scherer S.E."/>
            <person name="Myers E.W."/>
            <person name="Gibbs R.A."/>
            <person name="Rubin G.M."/>
        </authorList>
    </citation>
    <scope>NUCLEOTIDE SEQUENCE [LARGE SCALE GENOMIC DNA]</scope>
    <source>
        <strain evidence="5">Berkeley</strain>
    </source>
</reference>
<name>A0A0B4LG22_DROME</name>
<reference evidence="3 5" key="4">
    <citation type="journal article" date="2002" name="Genome Biol.">
        <title>The transposable elements of the Drosophila melanogaster euchromatin: a genomics perspective.</title>
        <authorList>
            <person name="Kaminker J.S."/>
            <person name="Bergman C.M."/>
            <person name="Kronmiller B."/>
            <person name="Carlson J."/>
            <person name="Svirskas R."/>
            <person name="Patel S."/>
            <person name="Frise E."/>
            <person name="Wheeler D.A."/>
            <person name="Lewis S.E."/>
            <person name="Rubin G.M."/>
            <person name="Ashburner M."/>
            <person name="Celniker S.E."/>
        </authorList>
    </citation>
    <scope>NUCLEOTIDE SEQUENCE [LARGE SCALE GENOMIC DNA]</scope>
    <source>
        <strain evidence="5">Berkeley</strain>
    </source>
</reference>
<evidence type="ECO:0000313" key="5">
    <source>
        <dbReference type="Proteomes" id="UP000000803"/>
    </source>
</evidence>
<dbReference type="InParanoid" id="A0A0B4LG22"/>
<evidence type="ECO:0000313" key="4">
    <source>
        <dbReference type="FlyBase" id="FBgn0262837"/>
    </source>
</evidence>
<reference evidence="3 5" key="8">
    <citation type="journal article" date="2007" name="Science">
        <title>The Release 5.1 annotation of Drosophila melanogaster heterochromatin.</title>
        <authorList>
            <person name="Smith C.D."/>
            <person name="Shu S."/>
            <person name="Mungall C.J."/>
            <person name="Karpen G.H."/>
        </authorList>
    </citation>
    <scope>NUCLEOTIDE SEQUENCE [LARGE SCALE GENOMIC DNA]</scope>
    <source>
        <strain evidence="5">Berkeley</strain>
    </source>
</reference>
<organism evidence="3 5">
    <name type="scientific">Drosophila melanogaster</name>
    <name type="common">Fruit fly</name>
    <dbReference type="NCBI Taxonomy" id="7227"/>
    <lineage>
        <taxon>Eukaryota</taxon>
        <taxon>Metazoa</taxon>
        <taxon>Ecdysozoa</taxon>
        <taxon>Arthropoda</taxon>
        <taxon>Hexapoda</taxon>
        <taxon>Insecta</taxon>
        <taxon>Pterygota</taxon>
        <taxon>Neoptera</taxon>
        <taxon>Endopterygota</taxon>
        <taxon>Diptera</taxon>
        <taxon>Brachycera</taxon>
        <taxon>Muscomorpha</taxon>
        <taxon>Ephydroidea</taxon>
        <taxon>Drosophilidae</taxon>
        <taxon>Drosophila</taxon>
        <taxon>Sophophora</taxon>
    </lineage>
</organism>
<dbReference type="EMBL" id="AE013599">
    <property type="protein sequence ID" value="AHN56084.1"/>
    <property type="molecule type" value="Genomic_DNA"/>
</dbReference>
<reference evidence="3 5" key="6">
    <citation type="journal article" date="2005" name="PLoS Comput. Biol.">
        <title>Combined evidence annotation of transposable elements in genome sequences.</title>
        <authorList>
            <person name="Quesneville H."/>
            <person name="Bergman C.M."/>
            <person name="Andrieu O."/>
            <person name="Autard D."/>
            <person name="Nouaud D."/>
            <person name="Ashburner M."/>
            <person name="Anxolabehere D."/>
        </authorList>
    </citation>
    <scope>NUCLEOTIDE SEQUENCE [LARGE SCALE GENOMIC DNA]</scope>
    <source>
        <strain evidence="5">Berkeley</strain>
    </source>
</reference>
<dbReference type="BioGRID-ORCS" id="12798392">
    <property type="hits" value="0 hits in 1 CRISPR screen"/>
</dbReference>
<reference evidence="3" key="10">
    <citation type="journal article" date="2015" name="G3 (Bethesda)">
        <title>Gene Model Annotations for Drosophila melanogaster: Impact of High-Throughput Data.</title>
        <authorList>
            <consortium name="FlyBase Consortium"/>
            <person name="Matthews B.B."/>
            <person name="Dos Santos G."/>
            <person name="Crosby M.A."/>
            <person name="Emmert D.B."/>
            <person name="St Pierre S.E."/>
            <person name="Gramates L.S."/>
            <person name="Zhou P."/>
            <person name="Schroeder A.J."/>
            <person name="Falls K."/>
            <person name="Strelets V."/>
            <person name="Russo S.M."/>
            <person name="Gelbart W.M."/>
            <person name="null"/>
        </authorList>
    </citation>
    <scope>NUCLEOTIDE SEQUENCE</scope>
</reference>
<dbReference type="AlphaFoldDB" id="A0A0B4LG22"/>
<dbReference type="VEuPathDB" id="VectorBase:FBgn0262837"/>
<dbReference type="FlyBase" id="FBgn0262837">
    <property type="gene designation" value="CG43201"/>
</dbReference>
<dbReference type="KEGG" id="dme:Dmel_CG43201"/>
<evidence type="ECO:0000256" key="1">
    <source>
        <dbReference type="SAM" id="Phobius"/>
    </source>
</evidence>
<sequence length="23" mass="2628">MDNSWFITFIVGCIVGYLIGKHN</sequence>
<reference evidence="3 5" key="3">
    <citation type="journal article" date="2002" name="Genome Biol.">
        <title>Annotation of the Drosophila melanogaster euchromatic genome: a systematic review.</title>
        <authorList>
            <person name="Misra S."/>
            <person name="Crosby M.A."/>
            <person name="Mungall C.J."/>
            <person name="Matthews B.B."/>
            <person name="Campbell K.S."/>
            <person name="Hradecky P."/>
            <person name="Huang Y."/>
            <person name="Kaminker J.S."/>
            <person name="Millburn G.H."/>
            <person name="Prochnik S.E."/>
            <person name="Smith C.D."/>
            <person name="Tupy J.L."/>
            <person name="Whitfied E.J."/>
            <person name="Bayraktaroglu L."/>
            <person name="Berman B.P."/>
            <person name="Bettencourt B.R."/>
            <person name="Celniker S.E."/>
            <person name="de Grey A.D."/>
            <person name="Drysdale R.A."/>
            <person name="Harris N.L."/>
            <person name="Richter J."/>
            <person name="Russo S."/>
            <person name="Schroeder A.J."/>
            <person name="Shu S.Q."/>
            <person name="Stapleton M."/>
            <person name="Yamada C."/>
            <person name="Ashburner M."/>
            <person name="Gelbart W.M."/>
            <person name="Rubin G.M."/>
            <person name="Lewis S.E."/>
        </authorList>
    </citation>
    <scope>GENOME REANNOTATION</scope>
    <source>
        <strain evidence="5">Berkeley</strain>
    </source>
</reference>